<dbReference type="Pfam" id="PF00072">
    <property type="entry name" value="Response_reg"/>
    <property type="match status" value="1"/>
</dbReference>
<feature type="modified residue" description="4-aspartylphosphate" evidence="2">
    <location>
        <position position="54"/>
    </location>
</feature>
<gene>
    <name evidence="4" type="ORF">AUJ95_08315</name>
</gene>
<dbReference type="CDD" id="cd00156">
    <property type="entry name" value="REC"/>
    <property type="match status" value="1"/>
</dbReference>
<dbReference type="AlphaFoldDB" id="A0A1J5DYA9"/>
<dbReference type="GO" id="GO:0000160">
    <property type="term" value="P:phosphorelay signal transduction system"/>
    <property type="evidence" value="ECO:0007669"/>
    <property type="project" value="InterPro"/>
</dbReference>
<dbReference type="InterPro" id="IPR011006">
    <property type="entry name" value="CheY-like_superfamily"/>
</dbReference>
<dbReference type="InterPro" id="IPR050595">
    <property type="entry name" value="Bact_response_regulator"/>
</dbReference>
<dbReference type="SUPFAM" id="SSF52172">
    <property type="entry name" value="CheY-like"/>
    <property type="match status" value="1"/>
</dbReference>
<evidence type="ECO:0000256" key="2">
    <source>
        <dbReference type="PROSITE-ProRule" id="PRU00169"/>
    </source>
</evidence>
<evidence type="ECO:0000313" key="4">
    <source>
        <dbReference type="EMBL" id="OIP37322.1"/>
    </source>
</evidence>
<organism evidence="4 5">
    <name type="scientific">Candidatus Desantisbacteria bacterium CG2_30_40_21</name>
    <dbReference type="NCBI Taxonomy" id="1817895"/>
    <lineage>
        <taxon>Bacteria</taxon>
        <taxon>Candidatus Desantisiibacteriota</taxon>
    </lineage>
</organism>
<evidence type="ECO:0000256" key="1">
    <source>
        <dbReference type="ARBA" id="ARBA00022553"/>
    </source>
</evidence>
<dbReference type="EMBL" id="MNYI01000214">
    <property type="protein sequence ID" value="OIP37322.1"/>
    <property type="molecule type" value="Genomic_DNA"/>
</dbReference>
<dbReference type="SMART" id="SM00448">
    <property type="entry name" value="REC"/>
    <property type="match status" value="1"/>
</dbReference>
<dbReference type="STRING" id="1817895.AUJ95_08315"/>
<evidence type="ECO:0000313" key="5">
    <source>
        <dbReference type="Proteomes" id="UP000183085"/>
    </source>
</evidence>
<dbReference type="Proteomes" id="UP000183085">
    <property type="component" value="Unassembled WGS sequence"/>
</dbReference>
<comment type="caution">
    <text evidence="4">The sequence shown here is derived from an EMBL/GenBank/DDBJ whole genome shotgun (WGS) entry which is preliminary data.</text>
</comment>
<feature type="domain" description="Response regulatory" evidence="3">
    <location>
        <begin position="5"/>
        <end position="119"/>
    </location>
</feature>
<dbReference type="InterPro" id="IPR001789">
    <property type="entry name" value="Sig_transdc_resp-reg_receiver"/>
</dbReference>
<dbReference type="PANTHER" id="PTHR44591:SF3">
    <property type="entry name" value="RESPONSE REGULATORY DOMAIN-CONTAINING PROTEIN"/>
    <property type="match status" value="1"/>
</dbReference>
<dbReference type="PANTHER" id="PTHR44591">
    <property type="entry name" value="STRESS RESPONSE REGULATOR PROTEIN 1"/>
    <property type="match status" value="1"/>
</dbReference>
<accession>A0A1J5DYA9</accession>
<dbReference type="Gene3D" id="3.40.50.2300">
    <property type="match status" value="1"/>
</dbReference>
<reference evidence="4 5" key="1">
    <citation type="journal article" date="2016" name="Environ. Microbiol.">
        <title>Genomic resolution of a cold subsurface aquifer community provides metabolic insights for novel microbes adapted to high CO concentrations.</title>
        <authorList>
            <person name="Probst A.J."/>
            <person name="Castelle C.J."/>
            <person name="Singh A."/>
            <person name="Brown C.T."/>
            <person name="Anantharaman K."/>
            <person name="Sharon I."/>
            <person name="Hug L.A."/>
            <person name="Burstein D."/>
            <person name="Emerson J.B."/>
            <person name="Thomas B.C."/>
            <person name="Banfield J.F."/>
        </authorList>
    </citation>
    <scope>NUCLEOTIDE SEQUENCE [LARGE SCALE GENOMIC DNA]</scope>
    <source>
        <strain evidence="4">CG2_30_40_21</strain>
    </source>
</reference>
<keyword evidence="1 2" id="KW-0597">Phosphoprotein</keyword>
<evidence type="ECO:0000259" key="3">
    <source>
        <dbReference type="PROSITE" id="PS50110"/>
    </source>
</evidence>
<sequence>MAEDTILIIDDDIVSQRSLSITLRSRGYITKIISSSPVAIKIVQAALIDVVVLDINIPGWMGMEILKEIHISKPKLPVIITSAFTTEELMIEAMEKGAYSFMRKPVNTNFLNDLIEEAVGM</sequence>
<name>A0A1J5DYA9_9BACT</name>
<dbReference type="PROSITE" id="PS50110">
    <property type="entry name" value="RESPONSE_REGULATORY"/>
    <property type="match status" value="1"/>
</dbReference>
<proteinExistence type="predicted"/>
<protein>
    <recommendedName>
        <fullName evidence="3">Response regulatory domain-containing protein</fullName>
    </recommendedName>
</protein>